<accession>A0A139AZI3</accession>
<evidence type="ECO:0000313" key="1">
    <source>
        <dbReference type="EMBL" id="KXS22129.1"/>
    </source>
</evidence>
<dbReference type="EMBL" id="KQ965731">
    <property type="protein sequence ID" value="KXS22129.1"/>
    <property type="molecule type" value="Genomic_DNA"/>
</dbReference>
<gene>
    <name evidence="1" type="ORF">M427DRAFT_165645</name>
</gene>
<proteinExistence type="predicted"/>
<dbReference type="Proteomes" id="UP000070544">
    <property type="component" value="Unassembled WGS sequence"/>
</dbReference>
<keyword evidence="2" id="KW-1185">Reference proteome</keyword>
<organism evidence="1 2">
    <name type="scientific">Gonapodya prolifera (strain JEL478)</name>
    <name type="common">Monoblepharis prolifera</name>
    <dbReference type="NCBI Taxonomy" id="1344416"/>
    <lineage>
        <taxon>Eukaryota</taxon>
        <taxon>Fungi</taxon>
        <taxon>Fungi incertae sedis</taxon>
        <taxon>Chytridiomycota</taxon>
        <taxon>Chytridiomycota incertae sedis</taxon>
        <taxon>Monoblepharidomycetes</taxon>
        <taxon>Monoblepharidales</taxon>
        <taxon>Gonapodyaceae</taxon>
        <taxon>Gonapodya</taxon>
    </lineage>
</organism>
<evidence type="ECO:0000313" key="2">
    <source>
        <dbReference type="Proteomes" id="UP000070544"/>
    </source>
</evidence>
<protein>
    <submittedName>
        <fullName evidence="1">Uncharacterized protein</fullName>
    </submittedName>
</protein>
<sequence length="535" mass="60301">MFPLEFKGPKVWGFSLYGRPSAKLMRAYRDKEDKLSKERQPNLAKESTASKITSFPGLSLVDSAFVRALKTIPSSLDHKIAFMLHLLYIKALPLHQRSLQSVTDLDHGAITFMQQMHTQMSAMLPQLTAERIVDLFDGRLYATMVEEVRRDGGELAARELDGEAGKHLNIMLEMLGEEAMPPHTFEGGQNSNTLKANSPPPVDVGLTPIDNDLVKQIHAAVDPQLAHTVYKTNQSMVSDYRYTAKSHWHVLKPLKDPLDRMPSKHPKRVEAPMGQRPMTEARRMALENKRRQVYYKFLRNYAESLSGSAQLHHHIILRQSDGPTNSTKKKLSSKALQIIERNKIEMMKKAEATARSQVDFLFAQTADFDAPQKVLSYIISGSFMQAIGALPAAVGAEAQAKRIQVLFRVFRDVGKWEAEDDFAVQTVSQMFRAVWEIQRNYVDRPVGVSSSVDWHSIWGDVSSIMRRIGFPDAEASLKDFTSSSGLEIATGKASTTRAPSTAVHFQLSQMEEALERDLERVSTHFICFDHKENFD</sequence>
<name>A0A139AZI3_GONPJ</name>
<dbReference type="AlphaFoldDB" id="A0A139AZI3"/>
<reference evidence="1 2" key="1">
    <citation type="journal article" date="2015" name="Genome Biol. Evol.">
        <title>Phylogenomic analyses indicate that early fungi evolved digesting cell walls of algal ancestors of land plants.</title>
        <authorList>
            <person name="Chang Y."/>
            <person name="Wang S."/>
            <person name="Sekimoto S."/>
            <person name="Aerts A.L."/>
            <person name="Choi C."/>
            <person name="Clum A."/>
            <person name="LaButti K.M."/>
            <person name="Lindquist E.A."/>
            <person name="Yee Ngan C."/>
            <person name="Ohm R.A."/>
            <person name="Salamov A.A."/>
            <person name="Grigoriev I.V."/>
            <person name="Spatafora J.W."/>
            <person name="Berbee M.L."/>
        </authorList>
    </citation>
    <scope>NUCLEOTIDE SEQUENCE [LARGE SCALE GENOMIC DNA]</scope>
    <source>
        <strain evidence="1 2">JEL478</strain>
    </source>
</reference>